<name>A0A9P7Z8I8_9HELO</name>
<organism evidence="3 4">
    <name type="scientific">Calycina marina</name>
    <dbReference type="NCBI Taxonomy" id="1763456"/>
    <lineage>
        <taxon>Eukaryota</taxon>
        <taxon>Fungi</taxon>
        <taxon>Dikarya</taxon>
        <taxon>Ascomycota</taxon>
        <taxon>Pezizomycotina</taxon>
        <taxon>Leotiomycetes</taxon>
        <taxon>Helotiales</taxon>
        <taxon>Pezizellaceae</taxon>
        <taxon>Calycina</taxon>
    </lineage>
</organism>
<protein>
    <submittedName>
        <fullName evidence="3">Chalcone synthase B</fullName>
    </submittedName>
</protein>
<dbReference type="GO" id="GO:0030639">
    <property type="term" value="P:polyketide biosynthetic process"/>
    <property type="evidence" value="ECO:0007669"/>
    <property type="project" value="TreeGrafter"/>
</dbReference>
<reference evidence="3" key="1">
    <citation type="journal article" date="2021" name="IMA Fungus">
        <title>Genomic characterization of three marine fungi, including Emericellopsis atlantica sp. nov. with signatures of a generalist lifestyle and marine biomass degradation.</title>
        <authorList>
            <person name="Hagestad O.C."/>
            <person name="Hou L."/>
            <person name="Andersen J.H."/>
            <person name="Hansen E.H."/>
            <person name="Altermark B."/>
            <person name="Li C."/>
            <person name="Kuhnert E."/>
            <person name="Cox R.J."/>
            <person name="Crous P.W."/>
            <person name="Spatafora J.W."/>
            <person name="Lail K."/>
            <person name="Amirebrahimi M."/>
            <person name="Lipzen A."/>
            <person name="Pangilinan J."/>
            <person name="Andreopoulos W."/>
            <person name="Hayes R.D."/>
            <person name="Ng V."/>
            <person name="Grigoriev I.V."/>
            <person name="Jackson S.A."/>
            <person name="Sutton T.D.S."/>
            <person name="Dobson A.D.W."/>
            <person name="Rama T."/>
        </authorList>
    </citation>
    <scope>NUCLEOTIDE SEQUENCE</scope>
    <source>
        <strain evidence="3">TRa3180A</strain>
    </source>
</reference>
<sequence length="310" mass="34262">MNDPTVWITGIASESPPHQILPENLETLVAKFYDIERPGIKKLLAISRSTGAIQFYDDDKPGLLALSTLSPIHYMDDAFRRTVVDLNVKSAITHTIAVSCTNLGSPGYDLLVVQKLGLKDDDDRMLLHGVGCAKGVAQVQDTNDVGIAAALFSDSAAAFVICNEFALEAKDKAIHQLIESTTTFVPGTSDLMSFLFCTTEFRTTLTRQMVHHIKAAVAPMFRKLVPIFERKTNQKSYDAVDFDWALHTGGKATINGIPRKHGHLQRSLASYQIHLLNQRQSIWRVNVLATAFGPGLLIEMAMLRRCRKVA</sequence>
<evidence type="ECO:0000256" key="1">
    <source>
        <dbReference type="ARBA" id="ARBA00022679"/>
    </source>
</evidence>
<proteinExistence type="predicted"/>
<dbReference type="InterPro" id="IPR016039">
    <property type="entry name" value="Thiolase-like"/>
</dbReference>
<dbReference type="InterPro" id="IPR001099">
    <property type="entry name" value="Chalcone/stilbene_synt_N"/>
</dbReference>
<dbReference type="Proteomes" id="UP000887226">
    <property type="component" value="Unassembled WGS sequence"/>
</dbReference>
<dbReference type="PANTHER" id="PTHR11877">
    <property type="entry name" value="HYDROXYMETHYLGLUTARYL-COA SYNTHASE"/>
    <property type="match status" value="1"/>
</dbReference>
<dbReference type="EMBL" id="MU253778">
    <property type="protein sequence ID" value="KAG9247236.1"/>
    <property type="molecule type" value="Genomic_DNA"/>
</dbReference>
<dbReference type="GO" id="GO:0016747">
    <property type="term" value="F:acyltransferase activity, transferring groups other than amino-acyl groups"/>
    <property type="evidence" value="ECO:0007669"/>
    <property type="project" value="InterPro"/>
</dbReference>
<dbReference type="AlphaFoldDB" id="A0A9P7Z8I8"/>
<evidence type="ECO:0000313" key="4">
    <source>
        <dbReference type="Proteomes" id="UP000887226"/>
    </source>
</evidence>
<dbReference type="Pfam" id="PF00195">
    <property type="entry name" value="Chal_sti_synt_N"/>
    <property type="match status" value="1"/>
</dbReference>
<comment type="caution">
    <text evidence="3">The sequence shown here is derived from an EMBL/GenBank/DDBJ whole genome shotgun (WGS) entry which is preliminary data.</text>
</comment>
<keyword evidence="1" id="KW-0808">Transferase</keyword>
<dbReference type="InterPro" id="IPR011141">
    <property type="entry name" value="Polyketide_synthase_type-III"/>
</dbReference>
<evidence type="ECO:0000313" key="3">
    <source>
        <dbReference type="EMBL" id="KAG9247236.1"/>
    </source>
</evidence>
<dbReference type="PANTHER" id="PTHR11877:SF46">
    <property type="entry name" value="TYPE III POLYKETIDE SYNTHASE A"/>
    <property type="match status" value="1"/>
</dbReference>
<dbReference type="OrthoDB" id="329835at2759"/>
<feature type="domain" description="Chalcone/stilbene synthase N-terminal" evidence="2">
    <location>
        <begin position="89"/>
        <end position="145"/>
    </location>
</feature>
<gene>
    <name evidence="3" type="ORF">BJ878DRAFT_532720</name>
</gene>
<dbReference type="SUPFAM" id="SSF53901">
    <property type="entry name" value="Thiolase-like"/>
    <property type="match status" value="2"/>
</dbReference>
<accession>A0A9P7Z8I8</accession>
<keyword evidence="4" id="KW-1185">Reference proteome</keyword>
<dbReference type="Gene3D" id="3.40.47.10">
    <property type="match status" value="2"/>
</dbReference>
<evidence type="ECO:0000259" key="2">
    <source>
        <dbReference type="Pfam" id="PF00195"/>
    </source>
</evidence>